<dbReference type="PROSITE" id="PS50097">
    <property type="entry name" value="BTB"/>
    <property type="match status" value="2"/>
</dbReference>
<dbReference type="InterPro" id="IPR000210">
    <property type="entry name" value="BTB/POZ_dom"/>
</dbReference>
<feature type="domain" description="BTB" evidence="1">
    <location>
        <begin position="350"/>
        <end position="423"/>
    </location>
</feature>
<evidence type="ECO:0000313" key="2">
    <source>
        <dbReference type="EMBL" id="KAF7353937.1"/>
    </source>
</evidence>
<feature type="domain" description="BTB" evidence="1">
    <location>
        <begin position="14"/>
        <end position="87"/>
    </location>
</feature>
<dbReference type="InterPro" id="IPR011333">
    <property type="entry name" value="SKP1/BTB/POZ_sf"/>
</dbReference>
<dbReference type="Gene3D" id="3.30.710.10">
    <property type="entry name" value="Potassium Channel Kv1.1, Chain A"/>
    <property type="match status" value="2"/>
</dbReference>
<evidence type="ECO:0000259" key="1">
    <source>
        <dbReference type="PROSITE" id="PS50097"/>
    </source>
</evidence>
<dbReference type="AlphaFoldDB" id="A0A8H7CZJ0"/>
<comment type="caution">
    <text evidence="2">The sequence shown here is derived from an EMBL/GenBank/DDBJ whole genome shotgun (WGS) entry which is preliminary data.</text>
</comment>
<dbReference type="OrthoDB" id="3045035at2759"/>
<organism evidence="2 3">
    <name type="scientific">Mycena venus</name>
    <dbReference type="NCBI Taxonomy" id="2733690"/>
    <lineage>
        <taxon>Eukaryota</taxon>
        <taxon>Fungi</taxon>
        <taxon>Dikarya</taxon>
        <taxon>Basidiomycota</taxon>
        <taxon>Agaricomycotina</taxon>
        <taxon>Agaricomycetes</taxon>
        <taxon>Agaricomycetidae</taxon>
        <taxon>Agaricales</taxon>
        <taxon>Marasmiineae</taxon>
        <taxon>Mycenaceae</taxon>
        <taxon>Mycena</taxon>
    </lineage>
</organism>
<proteinExistence type="predicted"/>
<name>A0A8H7CZJ0_9AGAR</name>
<sequence>MEVGPERVQGLWFDDGNLIIQAGNSQYRIFRGILAARSAVFQDMFSFPQPPDSELVEGCPLVYLSDSATEVTAFLRAIFDSESCIPPFPAHTDFDTICACLRLSHKYGVDYLRRRALVHLSCRYPTTLPGCDALEAKIISRSWKRPTNDAFRIFLVQLAREVDAPWILPYNFYLFGASFAKLGTAIFHGAVYNDIPVSLSREDQDAFLNGYFMQKEITKSEIFRFLWSPRKIEGCTSTVACLEARLNTFDTIHEPDWVSTTDEPLHAWIAENWTTIGICPSCLTHCRKAHQDARQAFWDRLPEIYGLPSWEQLERMKTEAIAVTLLVFFSQSIMEVASSHPERVQELWFDDGNLVIQAGNNQYRVFRGILAARSPVFKDMFSFPQPPDSDLVEGCPLVHLSDSAEEVTVFFRAIFDSESFMPPFPNQTDFDTVCGCLRLSHKYGVEYLRRRALVHLSCRYPTTLAECDAVEVAKTIPLSWKRPTSDSYPVFLLLLLREVDAIWLLPYLFYVLGVKFGELGMGAAIFHGAVYSGTAVGLSTKDQDAFLRGYFIQRDSTRNEILRFLWSPDRIEGCIDTVQCLQKRLDLFKNTCTTDWAQVSMPLHAWGAADWTSLPGICPSCLAHCKKAQQDARQAFWDKLPEIYGLPPWEQLEKLKTNDLAGAGSDDRMSAHSL</sequence>
<protein>
    <recommendedName>
        <fullName evidence="1">BTB domain-containing protein</fullName>
    </recommendedName>
</protein>
<gene>
    <name evidence="2" type="ORF">MVEN_01080000</name>
</gene>
<evidence type="ECO:0000313" key="3">
    <source>
        <dbReference type="Proteomes" id="UP000620124"/>
    </source>
</evidence>
<dbReference type="SMART" id="SM00225">
    <property type="entry name" value="BTB"/>
    <property type="match status" value="2"/>
</dbReference>
<dbReference type="Proteomes" id="UP000620124">
    <property type="component" value="Unassembled WGS sequence"/>
</dbReference>
<keyword evidence="3" id="KW-1185">Reference proteome</keyword>
<dbReference type="SUPFAM" id="SSF54695">
    <property type="entry name" value="POZ domain"/>
    <property type="match status" value="1"/>
</dbReference>
<reference evidence="2" key="1">
    <citation type="submission" date="2020-05" db="EMBL/GenBank/DDBJ databases">
        <title>Mycena genomes resolve the evolution of fungal bioluminescence.</title>
        <authorList>
            <person name="Tsai I.J."/>
        </authorList>
    </citation>
    <scope>NUCLEOTIDE SEQUENCE</scope>
    <source>
        <strain evidence="2">CCC161011</strain>
    </source>
</reference>
<accession>A0A8H7CZJ0</accession>
<dbReference type="EMBL" id="JACAZI010000008">
    <property type="protein sequence ID" value="KAF7353937.1"/>
    <property type="molecule type" value="Genomic_DNA"/>
</dbReference>